<dbReference type="InterPro" id="IPR044847">
    <property type="entry name" value="KAN_fam"/>
</dbReference>
<dbReference type="InterPro" id="IPR006447">
    <property type="entry name" value="Myb_dom_plants"/>
</dbReference>
<keyword evidence="9" id="KW-1185">Reference proteome</keyword>
<keyword evidence="3" id="KW-0221">Differentiation</keyword>
<dbReference type="SUPFAM" id="SSF46689">
    <property type="entry name" value="Homeodomain-like"/>
    <property type="match status" value="1"/>
</dbReference>
<evidence type="ECO:0000256" key="3">
    <source>
        <dbReference type="ARBA" id="ARBA00022782"/>
    </source>
</evidence>
<reference evidence="8 9" key="1">
    <citation type="journal article" date="2013" name="Front. Plant Sci.">
        <title>The Reference Genome of the Halophytic Plant Eutrema salsugineum.</title>
        <authorList>
            <person name="Yang R."/>
            <person name="Jarvis D.E."/>
            <person name="Chen H."/>
            <person name="Beilstein M.A."/>
            <person name="Grimwood J."/>
            <person name="Jenkins J."/>
            <person name="Shu S."/>
            <person name="Prochnik S."/>
            <person name="Xin M."/>
            <person name="Ma C."/>
            <person name="Schmutz J."/>
            <person name="Wing R.A."/>
            <person name="Mitchell-Olds T."/>
            <person name="Schumaker K.S."/>
            <person name="Wang X."/>
        </authorList>
    </citation>
    <scope>NUCLEOTIDE SEQUENCE [LARGE SCALE GENOMIC DNA]</scope>
</reference>
<dbReference type="NCBIfam" id="TIGR01557">
    <property type="entry name" value="myb_SHAQKYF"/>
    <property type="match status" value="1"/>
</dbReference>
<evidence type="ECO:0000256" key="2">
    <source>
        <dbReference type="ARBA" id="ARBA00022473"/>
    </source>
</evidence>
<dbReference type="Pfam" id="PF00249">
    <property type="entry name" value="Myb_DNA-binding"/>
    <property type="match status" value="1"/>
</dbReference>
<sequence>MKKEFKRHLMFRKSSPRDYRALINPSMLSFLLNQVNMIDIVRSYSKSKMPRLRWTTDLHRYFLHAVEQLGGEKRATPKKILKSMGVKTLTLSHVKSHLQVYRNMKHEESIQGK</sequence>
<feature type="domain" description="HTH myb-type" evidence="7">
    <location>
        <begin position="46"/>
        <end position="106"/>
    </location>
</feature>
<dbReference type="GO" id="GO:0000976">
    <property type="term" value="F:transcription cis-regulatory region binding"/>
    <property type="evidence" value="ECO:0007669"/>
    <property type="project" value="InterPro"/>
</dbReference>
<keyword evidence="6" id="KW-0539">Nucleus</keyword>
<dbReference type="Gene3D" id="1.10.10.60">
    <property type="entry name" value="Homeodomain-like"/>
    <property type="match status" value="1"/>
</dbReference>
<evidence type="ECO:0000256" key="6">
    <source>
        <dbReference type="ARBA" id="ARBA00023242"/>
    </source>
</evidence>
<keyword evidence="5" id="KW-0804">Transcription</keyword>
<dbReference type="GO" id="GO:0005634">
    <property type="term" value="C:nucleus"/>
    <property type="evidence" value="ECO:0007669"/>
    <property type="project" value="UniProtKB-SubCell"/>
</dbReference>
<dbReference type="AlphaFoldDB" id="V4NJZ5"/>
<dbReference type="Gramene" id="ESQ46666">
    <property type="protein sequence ID" value="ESQ46666"/>
    <property type="gene ID" value="EUTSA_v10000498mg"/>
</dbReference>
<keyword evidence="4" id="KW-0805">Transcription regulation</keyword>
<protein>
    <recommendedName>
        <fullName evidence="7">HTH myb-type domain-containing protein</fullName>
    </recommendedName>
</protein>
<dbReference type="GO" id="GO:0006355">
    <property type="term" value="P:regulation of DNA-templated transcription"/>
    <property type="evidence" value="ECO:0007669"/>
    <property type="project" value="InterPro"/>
</dbReference>
<dbReference type="PROSITE" id="PS51294">
    <property type="entry name" value="HTH_MYB"/>
    <property type="match status" value="1"/>
</dbReference>
<dbReference type="InterPro" id="IPR001005">
    <property type="entry name" value="SANT/Myb"/>
</dbReference>
<dbReference type="PANTHER" id="PTHR31496:SF19">
    <property type="entry name" value="TWO-COMPONENT RESPONSE REGULATOR ARR13"/>
    <property type="match status" value="1"/>
</dbReference>
<name>V4NJZ5_EUTSA</name>
<keyword evidence="2" id="KW-0217">Developmental protein</keyword>
<gene>
    <name evidence="8" type="ORF">EUTSA_v10000498mg</name>
</gene>
<dbReference type="GO" id="GO:0010158">
    <property type="term" value="P:abaxial cell fate specification"/>
    <property type="evidence" value="ECO:0007669"/>
    <property type="project" value="InterPro"/>
</dbReference>
<dbReference type="InterPro" id="IPR009057">
    <property type="entry name" value="Homeodomain-like_sf"/>
</dbReference>
<proteinExistence type="predicted"/>
<evidence type="ECO:0000259" key="7">
    <source>
        <dbReference type="PROSITE" id="PS51294"/>
    </source>
</evidence>
<dbReference type="OMA" id="CINRWIR"/>
<evidence type="ECO:0000256" key="5">
    <source>
        <dbReference type="ARBA" id="ARBA00023163"/>
    </source>
</evidence>
<accession>V4NJZ5</accession>
<dbReference type="Proteomes" id="UP000030689">
    <property type="component" value="Unassembled WGS sequence"/>
</dbReference>
<evidence type="ECO:0000256" key="1">
    <source>
        <dbReference type="ARBA" id="ARBA00004123"/>
    </source>
</evidence>
<dbReference type="STRING" id="72664.V4NJZ5"/>
<evidence type="ECO:0000313" key="9">
    <source>
        <dbReference type="Proteomes" id="UP000030689"/>
    </source>
</evidence>
<comment type="subcellular location">
    <subcellularLocation>
        <location evidence="1">Nucleus</location>
    </subcellularLocation>
</comment>
<evidence type="ECO:0000313" key="8">
    <source>
        <dbReference type="EMBL" id="ESQ46666.1"/>
    </source>
</evidence>
<dbReference type="KEGG" id="eus:EUTSA_v10000498mg"/>
<dbReference type="EMBL" id="KI517426">
    <property type="protein sequence ID" value="ESQ46666.1"/>
    <property type="molecule type" value="Genomic_DNA"/>
</dbReference>
<dbReference type="FunFam" id="1.10.10.60:FF:000002">
    <property type="entry name" value="Myb family transcription factor"/>
    <property type="match status" value="1"/>
</dbReference>
<dbReference type="PANTHER" id="PTHR31496">
    <property type="entry name" value="TRANSCRIPTION FACTOR KAN2-RELATED"/>
    <property type="match status" value="1"/>
</dbReference>
<evidence type="ECO:0000256" key="4">
    <source>
        <dbReference type="ARBA" id="ARBA00023015"/>
    </source>
</evidence>
<dbReference type="InterPro" id="IPR017930">
    <property type="entry name" value="Myb_dom"/>
</dbReference>
<organism evidence="8 9">
    <name type="scientific">Eutrema salsugineum</name>
    <name type="common">Saltwater cress</name>
    <name type="synonym">Sisymbrium salsugineum</name>
    <dbReference type="NCBI Taxonomy" id="72664"/>
    <lineage>
        <taxon>Eukaryota</taxon>
        <taxon>Viridiplantae</taxon>
        <taxon>Streptophyta</taxon>
        <taxon>Embryophyta</taxon>
        <taxon>Tracheophyta</taxon>
        <taxon>Spermatophyta</taxon>
        <taxon>Magnoliopsida</taxon>
        <taxon>eudicotyledons</taxon>
        <taxon>Gunneridae</taxon>
        <taxon>Pentapetalae</taxon>
        <taxon>rosids</taxon>
        <taxon>malvids</taxon>
        <taxon>Brassicales</taxon>
        <taxon>Brassicaceae</taxon>
        <taxon>Eutremeae</taxon>
        <taxon>Eutrema</taxon>
    </lineage>
</organism>